<protein>
    <submittedName>
        <fullName evidence="1">Uncharacterized protein</fullName>
    </submittedName>
</protein>
<sequence length="688" mass="76639">MPPIDVPPDIWNEIGLLGSPADIATLCCVSHNALCILRPLLYRNITVGDRARRLVRSLVFEASWSAQIDDEEWAQALTLLINLRHLEISHHVSIGWASLPFIRFKLQSFTSSAIVVGAWVGFLHLQHELQDICMHSDFLGQIPGPEVLPVLRRFSGRTEAVAKFAEVHPLQSMGFWAGPWWAIELKPHHTERFLRSTARLVTLRINSAALCKLFRDVPTMLATLQHLALDEDKAWGRNPATDQRSLLRVAGKLEANAPALLTLTLICRFGAKRYGCDGVPLSEADEFASVMRPKCTSRILDTLHFCGSDACRLNPKCFAGRQPGRQQEMFANGVVPVSTCTTVAATVFGVHPYLVRQKLGARDPKIFGAADLTRARSRPLPASAGKEQFLGRSLLWHSKRCGGFLWLRSGQDVCGAAPTGFSGATSSANPTLRSLLIWPKLSTTCIWVGGPRFDEELSAIVGSLEPLSPEAQCLPSHYQQETTGLHDLTIERTAPDEDLMMEGEIRPQDPGGGHNVLNDTEIYRARWAELTPVAPTTREMGQGHRHDFLDDNHWAWTQRATSGERTESLWELGPAPGVSNQWSSAEWQHVLTIMEHSLSAGDLQDWREEQHRQAVYAARQERARAQADRGLSGVAAHLRASQVARASRAREMEQRERWAEARERWADFIDLPAMGRLYRPTGAGVRRV</sequence>
<keyword evidence="2" id="KW-1185">Reference proteome</keyword>
<dbReference type="EMBL" id="JARKIE010000397">
    <property type="protein sequence ID" value="KAJ7645716.1"/>
    <property type="molecule type" value="Genomic_DNA"/>
</dbReference>
<evidence type="ECO:0000313" key="2">
    <source>
        <dbReference type="Proteomes" id="UP001221757"/>
    </source>
</evidence>
<evidence type="ECO:0000313" key="1">
    <source>
        <dbReference type="EMBL" id="KAJ7645716.1"/>
    </source>
</evidence>
<comment type="caution">
    <text evidence="1">The sequence shown here is derived from an EMBL/GenBank/DDBJ whole genome shotgun (WGS) entry which is preliminary data.</text>
</comment>
<organism evidence="1 2">
    <name type="scientific">Mycena rosella</name>
    <name type="common">Pink bonnet</name>
    <name type="synonym">Agaricus rosellus</name>
    <dbReference type="NCBI Taxonomy" id="1033263"/>
    <lineage>
        <taxon>Eukaryota</taxon>
        <taxon>Fungi</taxon>
        <taxon>Dikarya</taxon>
        <taxon>Basidiomycota</taxon>
        <taxon>Agaricomycotina</taxon>
        <taxon>Agaricomycetes</taxon>
        <taxon>Agaricomycetidae</taxon>
        <taxon>Agaricales</taxon>
        <taxon>Marasmiineae</taxon>
        <taxon>Mycenaceae</taxon>
        <taxon>Mycena</taxon>
    </lineage>
</organism>
<name>A0AAD7CCW8_MYCRO</name>
<accession>A0AAD7CCW8</accession>
<dbReference type="AlphaFoldDB" id="A0AAD7CCW8"/>
<gene>
    <name evidence="1" type="ORF">B0H17DRAFT_1148411</name>
</gene>
<proteinExistence type="predicted"/>
<dbReference type="Proteomes" id="UP001221757">
    <property type="component" value="Unassembled WGS sequence"/>
</dbReference>
<reference evidence="1" key="1">
    <citation type="submission" date="2023-03" db="EMBL/GenBank/DDBJ databases">
        <title>Massive genome expansion in bonnet fungi (Mycena s.s.) driven by repeated elements and novel gene families across ecological guilds.</title>
        <authorList>
            <consortium name="Lawrence Berkeley National Laboratory"/>
            <person name="Harder C.B."/>
            <person name="Miyauchi S."/>
            <person name="Viragh M."/>
            <person name="Kuo A."/>
            <person name="Thoen E."/>
            <person name="Andreopoulos B."/>
            <person name="Lu D."/>
            <person name="Skrede I."/>
            <person name="Drula E."/>
            <person name="Henrissat B."/>
            <person name="Morin E."/>
            <person name="Kohler A."/>
            <person name="Barry K."/>
            <person name="LaButti K."/>
            <person name="Morin E."/>
            <person name="Salamov A."/>
            <person name="Lipzen A."/>
            <person name="Mereny Z."/>
            <person name="Hegedus B."/>
            <person name="Baldrian P."/>
            <person name="Stursova M."/>
            <person name="Weitz H."/>
            <person name="Taylor A."/>
            <person name="Grigoriev I.V."/>
            <person name="Nagy L.G."/>
            <person name="Martin F."/>
            <person name="Kauserud H."/>
        </authorList>
    </citation>
    <scope>NUCLEOTIDE SEQUENCE</scope>
    <source>
        <strain evidence="1">CBHHK067</strain>
    </source>
</reference>